<evidence type="ECO:0000256" key="2">
    <source>
        <dbReference type="ARBA" id="ARBA00022448"/>
    </source>
</evidence>
<evidence type="ECO:0000256" key="5">
    <source>
        <dbReference type="SAM" id="SignalP"/>
    </source>
</evidence>
<keyword evidence="2" id="KW-0813">Transport</keyword>
<evidence type="ECO:0000313" key="6">
    <source>
        <dbReference type="EMBL" id="RVX37779.1"/>
    </source>
</evidence>
<dbReference type="CDD" id="cd13590">
    <property type="entry name" value="PBP2_PotD_PotF_like"/>
    <property type="match status" value="1"/>
</dbReference>
<feature type="signal peptide" evidence="5">
    <location>
        <begin position="1"/>
        <end position="25"/>
    </location>
</feature>
<organism evidence="6 7">
    <name type="scientific">Nonomuraea polychroma</name>
    <dbReference type="NCBI Taxonomy" id="46176"/>
    <lineage>
        <taxon>Bacteria</taxon>
        <taxon>Bacillati</taxon>
        <taxon>Actinomycetota</taxon>
        <taxon>Actinomycetes</taxon>
        <taxon>Streptosporangiales</taxon>
        <taxon>Streptosporangiaceae</taxon>
        <taxon>Nonomuraea</taxon>
    </lineage>
</organism>
<dbReference type="PROSITE" id="PS51318">
    <property type="entry name" value="TAT"/>
    <property type="match status" value="1"/>
</dbReference>
<dbReference type="AlphaFoldDB" id="A0A438LW98"/>
<evidence type="ECO:0000256" key="3">
    <source>
        <dbReference type="ARBA" id="ARBA00022729"/>
    </source>
</evidence>
<protein>
    <submittedName>
        <fullName evidence="6">Spermidine/putrescine transport system substrate-binding protein</fullName>
    </submittedName>
</protein>
<keyword evidence="7" id="KW-1185">Reference proteome</keyword>
<accession>A0A438LW98</accession>
<dbReference type="PROSITE" id="PS51257">
    <property type="entry name" value="PROKAR_LIPOPROTEIN"/>
    <property type="match status" value="1"/>
</dbReference>
<dbReference type="Gene3D" id="3.40.190.10">
    <property type="entry name" value="Periplasmic binding protein-like II"/>
    <property type="match status" value="2"/>
</dbReference>
<keyword evidence="4" id="KW-0574">Periplasm</keyword>
<dbReference type="EMBL" id="SAUN01000001">
    <property type="protein sequence ID" value="RVX37779.1"/>
    <property type="molecule type" value="Genomic_DNA"/>
</dbReference>
<dbReference type="SUPFAM" id="SSF53850">
    <property type="entry name" value="Periplasmic binding protein-like II"/>
    <property type="match status" value="1"/>
</dbReference>
<sequence length="398" mass="44291">MNPRLRTRRDAFRIAGFSAAGLALAACGVQGQKAAPPKADAVQDFWSKQTKHGKVVFANWPEYMPEDQGPLKQFQQATGISYEYKEVIQENAEFFGKSEPVLRAGQSLGYDIVVMTNGIQLQNMLQLGYVVPLDHSKLPNFAANAGQKYKERSYDPGNKYTIPYTSGVTGIAYNTEHVKEDITSIQSLFDPKYKGRVGMMADAQEIGNFGMFALGIDPEKSTEADWRKAGDKLKEQRDAGIVRKYYDQSYIDAVSKGDVWLTMAWSGDVFQRQLAGEPVKFVVPEEGGTIWTDNMLIPKGAANPVDALMLMDFLYQPAVAAELDEFIQYVTPVPAVQDLLREKAKTAKGEDKKALEDMVDSPLMFPSEADYAKLRGYTPLTNKTQQVFNPIFQSITQA</sequence>
<comment type="caution">
    <text evidence="6">The sequence shown here is derived from an EMBL/GenBank/DDBJ whole genome shotgun (WGS) entry which is preliminary data.</text>
</comment>
<dbReference type="GO" id="GO:0015846">
    <property type="term" value="P:polyamine transport"/>
    <property type="evidence" value="ECO:0007669"/>
    <property type="project" value="InterPro"/>
</dbReference>
<dbReference type="PRINTS" id="PR00909">
    <property type="entry name" value="SPERMDNBNDNG"/>
</dbReference>
<dbReference type="Pfam" id="PF13416">
    <property type="entry name" value="SBP_bac_8"/>
    <property type="match status" value="1"/>
</dbReference>
<dbReference type="RefSeq" id="WP_127930509.1">
    <property type="nucleotide sequence ID" value="NZ_SAUN01000001.1"/>
</dbReference>
<dbReference type="PANTHER" id="PTHR30222">
    <property type="entry name" value="SPERMIDINE/PUTRESCINE-BINDING PERIPLASMIC PROTEIN"/>
    <property type="match status" value="1"/>
</dbReference>
<dbReference type="Proteomes" id="UP000284824">
    <property type="component" value="Unassembled WGS sequence"/>
</dbReference>
<dbReference type="InterPro" id="IPR006059">
    <property type="entry name" value="SBP"/>
</dbReference>
<comment type="subcellular location">
    <subcellularLocation>
        <location evidence="1">Periplasm</location>
    </subcellularLocation>
</comment>
<dbReference type="InterPro" id="IPR001188">
    <property type="entry name" value="Sperm_putr-bd"/>
</dbReference>
<evidence type="ECO:0000256" key="1">
    <source>
        <dbReference type="ARBA" id="ARBA00004418"/>
    </source>
</evidence>
<gene>
    <name evidence="6" type="ORF">EDD27_0054</name>
</gene>
<feature type="chain" id="PRO_5019078619" evidence="5">
    <location>
        <begin position="26"/>
        <end position="398"/>
    </location>
</feature>
<dbReference type="GO" id="GO:0019808">
    <property type="term" value="F:polyamine binding"/>
    <property type="evidence" value="ECO:0007669"/>
    <property type="project" value="InterPro"/>
</dbReference>
<evidence type="ECO:0000313" key="7">
    <source>
        <dbReference type="Proteomes" id="UP000284824"/>
    </source>
</evidence>
<proteinExistence type="predicted"/>
<dbReference type="PANTHER" id="PTHR30222:SF17">
    <property type="entry name" value="SPERMIDINE_PUTRESCINE-BINDING PERIPLASMIC PROTEIN"/>
    <property type="match status" value="1"/>
</dbReference>
<name>A0A438LW98_9ACTN</name>
<keyword evidence="3 5" id="KW-0732">Signal</keyword>
<reference evidence="6 7" key="1">
    <citation type="submission" date="2019-01" db="EMBL/GenBank/DDBJ databases">
        <title>Sequencing the genomes of 1000 actinobacteria strains.</title>
        <authorList>
            <person name="Klenk H.-P."/>
        </authorList>
    </citation>
    <scope>NUCLEOTIDE SEQUENCE [LARGE SCALE GENOMIC DNA]</scope>
    <source>
        <strain evidence="6 7">DSM 43925</strain>
    </source>
</reference>
<dbReference type="GO" id="GO:0042597">
    <property type="term" value="C:periplasmic space"/>
    <property type="evidence" value="ECO:0007669"/>
    <property type="project" value="UniProtKB-SubCell"/>
</dbReference>
<dbReference type="OrthoDB" id="9813777at2"/>
<dbReference type="InterPro" id="IPR006311">
    <property type="entry name" value="TAT_signal"/>
</dbReference>
<evidence type="ECO:0000256" key="4">
    <source>
        <dbReference type="ARBA" id="ARBA00022764"/>
    </source>
</evidence>